<protein>
    <recommendedName>
        <fullName evidence="2">TIGR04219 family outer membrane beta-barrel protein</fullName>
    </recommendedName>
</protein>
<dbReference type="AlphaFoldDB" id="A0A1W1CRG4"/>
<evidence type="ECO:0008006" key="2">
    <source>
        <dbReference type="Google" id="ProtNLM"/>
    </source>
</evidence>
<gene>
    <name evidence="1" type="ORF">MNB_SM-4-1373</name>
</gene>
<organism evidence="1">
    <name type="scientific">hydrothermal vent metagenome</name>
    <dbReference type="NCBI Taxonomy" id="652676"/>
    <lineage>
        <taxon>unclassified sequences</taxon>
        <taxon>metagenomes</taxon>
        <taxon>ecological metagenomes</taxon>
    </lineage>
</organism>
<evidence type="ECO:0000313" key="1">
    <source>
        <dbReference type="EMBL" id="SFV68277.1"/>
    </source>
</evidence>
<dbReference type="InterPro" id="IPR026387">
    <property type="entry name" value="OMP_w_GlyGly"/>
</dbReference>
<reference evidence="1" key="1">
    <citation type="submission" date="2016-10" db="EMBL/GenBank/DDBJ databases">
        <authorList>
            <person name="de Groot N.N."/>
        </authorList>
    </citation>
    <scope>NUCLEOTIDE SEQUENCE</scope>
</reference>
<proteinExistence type="predicted"/>
<name>A0A1W1CRG4_9ZZZZ</name>
<sequence length="262" mass="29096">MRKSLTTLACATLFAVTANADFGRIEMGGGIWNQTPSGTLSYSETANFSTFGTSTGTGRYTSDEKEKSNGYVWMLIKHPIPILPNIRLEYTGMEDSGVVSGSFADFNTTGTTGSLSLTQYDIIPYYNILDNTAWTTLDIGLDLKVMETRYIVDAVTDNVTGLTYNYSDTVAVVIPLVYARVRVEIPLTNIGIEADGKYISYNENTIYDARVKVDYTLDFIPVIQPGLEIGYRVQKFDTTSEDKKTEFKMDFSGVYAGLMIRF</sequence>
<dbReference type="NCBIfam" id="TIGR04219">
    <property type="entry name" value="OMP_w_GlyGly"/>
    <property type="match status" value="1"/>
</dbReference>
<accession>A0A1W1CRG4</accession>
<dbReference type="EMBL" id="FPHF01000105">
    <property type="protein sequence ID" value="SFV68277.1"/>
    <property type="molecule type" value="Genomic_DNA"/>
</dbReference>